<evidence type="ECO:0000256" key="2">
    <source>
        <dbReference type="SAM" id="MobiDB-lite"/>
    </source>
</evidence>
<keyword evidence="1" id="KW-0560">Oxidoreductase</keyword>
<feature type="domain" description="NADP-dependent oxidoreductase" evidence="3">
    <location>
        <begin position="18"/>
        <end position="345"/>
    </location>
</feature>
<dbReference type="InterPro" id="IPR036812">
    <property type="entry name" value="NAD(P)_OxRdtase_dom_sf"/>
</dbReference>
<sequence length="357" mass="37948">MTATTRTLGRSGLEVSALGMGCWAIGGPFWAGDQPCGWGEVDDDESVATIRRAVELGVTLFDTSDAYGTGHSETILGRALAGRWDEVVIATKWGNTIDPATRQLTGTDPSPAYLRRALEGSLQRLGTDHIDLYQLHLNDLPIPVAQELLGTLEELVGEGKLRWYGWSTDHADRAAAWGGADREVPGSSESRKGTGNQGEAGPHCTAVQHAFNVLHDAAEVLAACEAHGLASLNRSPLAMGLLTGKFTASSTLGPDDVRGIAPDWLQYFRGGRPVPLWLDRVAAVREVLRSGGRTLAQGSLAWIWARSEATIPIPGCRTVAQVEENAGALAHGPLAPAELAEVERLLADLRAEPVAAM</sequence>
<dbReference type="SUPFAM" id="SSF51430">
    <property type="entry name" value="NAD(P)-linked oxidoreductase"/>
    <property type="match status" value="1"/>
</dbReference>
<accession>A0A1H2JU44</accession>
<protein>
    <submittedName>
        <fullName evidence="4">Predicted oxidoreductase</fullName>
    </submittedName>
</protein>
<reference evidence="5" key="1">
    <citation type="submission" date="2016-10" db="EMBL/GenBank/DDBJ databases">
        <authorList>
            <person name="Varghese N."/>
            <person name="Submissions S."/>
        </authorList>
    </citation>
    <scope>NUCLEOTIDE SEQUENCE [LARGE SCALE GENOMIC DNA]</scope>
    <source>
        <strain evidence="5">DSM 45079</strain>
    </source>
</reference>
<keyword evidence="5" id="KW-1185">Reference proteome</keyword>
<evidence type="ECO:0000259" key="3">
    <source>
        <dbReference type="Pfam" id="PF00248"/>
    </source>
</evidence>
<dbReference type="GO" id="GO:0016491">
    <property type="term" value="F:oxidoreductase activity"/>
    <property type="evidence" value="ECO:0007669"/>
    <property type="project" value="UniProtKB-KW"/>
</dbReference>
<feature type="compositionally biased region" description="Basic and acidic residues" evidence="2">
    <location>
        <begin position="180"/>
        <end position="192"/>
    </location>
</feature>
<evidence type="ECO:0000256" key="1">
    <source>
        <dbReference type="ARBA" id="ARBA00023002"/>
    </source>
</evidence>
<gene>
    <name evidence="4" type="ORF">SAMN04488563_3080</name>
</gene>
<dbReference type="GO" id="GO:0005829">
    <property type="term" value="C:cytosol"/>
    <property type="evidence" value="ECO:0007669"/>
    <property type="project" value="TreeGrafter"/>
</dbReference>
<dbReference type="STRING" id="419479.SAMN04488563_3080"/>
<organism evidence="4 5">
    <name type="scientific">Jiangella alkaliphila</name>
    <dbReference type="NCBI Taxonomy" id="419479"/>
    <lineage>
        <taxon>Bacteria</taxon>
        <taxon>Bacillati</taxon>
        <taxon>Actinomycetota</taxon>
        <taxon>Actinomycetes</taxon>
        <taxon>Jiangellales</taxon>
        <taxon>Jiangellaceae</taxon>
        <taxon>Jiangella</taxon>
    </lineage>
</organism>
<dbReference type="CDD" id="cd19086">
    <property type="entry name" value="AKR_AKR11C1"/>
    <property type="match status" value="1"/>
</dbReference>
<dbReference type="InterPro" id="IPR023210">
    <property type="entry name" value="NADP_OxRdtase_dom"/>
</dbReference>
<proteinExistence type="predicted"/>
<dbReference type="Gene3D" id="3.20.20.100">
    <property type="entry name" value="NADP-dependent oxidoreductase domain"/>
    <property type="match status" value="1"/>
</dbReference>
<dbReference type="PANTHER" id="PTHR43364:SF4">
    <property type="entry name" value="NAD(P)-LINKED OXIDOREDUCTASE SUPERFAMILY PROTEIN"/>
    <property type="match status" value="1"/>
</dbReference>
<dbReference type="OrthoDB" id="9768793at2"/>
<name>A0A1H2JU44_9ACTN</name>
<dbReference type="PANTHER" id="PTHR43364">
    <property type="entry name" value="NADH-SPECIFIC METHYLGLYOXAL REDUCTASE-RELATED"/>
    <property type="match status" value="1"/>
</dbReference>
<evidence type="ECO:0000313" key="4">
    <source>
        <dbReference type="EMBL" id="SDU59920.1"/>
    </source>
</evidence>
<dbReference type="AlphaFoldDB" id="A0A1H2JU44"/>
<dbReference type="EMBL" id="LT629791">
    <property type="protein sequence ID" value="SDU59920.1"/>
    <property type="molecule type" value="Genomic_DNA"/>
</dbReference>
<dbReference type="InterPro" id="IPR050523">
    <property type="entry name" value="AKR_Detox_Biosynth"/>
</dbReference>
<dbReference type="Proteomes" id="UP000182977">
    <property type="component" value="Chromosome I"/>
</dbReference>
<dbReference type="RefSeq" id="WP_046769915.1">
    <property type="nucleotide sequence ID" value="NZ_LBMC01000013.1"/>
</dbReference>
<dbReference type="Pfam" id="PF00248">
    <property type="entry name" value="Aldo_ket_red"/>
    <property type="match status" value="1"/>
</dbReference>
<evidence type="ECO:0000313" key="5">
    <source>
        <dbReference type="Proteomes" id="UP000182977"/>
    </source>
</evidence>
<feature type="region of interest" description="Disordered" evidence="2">
    <location>
        <begin position="178"/>
        <end position="201"/>
    </location>
</feature>